<dbReference type="EMBL" id="BOOA01000014">
    <property type="protein sequence ID" value="GIH24009.1"/>
    <property type="molecule type" value="Genomic_DNA"/>
</dbReference>
<keyword evidence="5" id="KW-0808">Transferase</keyword>
<dbReference type="Proteomes" id="UP000640052">
    <property type="component" value="Unassembled WGS sequence"/>
</dbReference>
<dbReference type="SMART" id="SM00388">
    <property type="entry name" value="HisKA"/>
    <property type="match status" value="1"/>
</dbReference>
<evidence type="ECO:0000256" key="1">
    <source>
        <dbReference type="ARBA" id="ARBA00000085"/>
    </source>
</evidence>
<comment type="caution">
    <text evidence="13">The sequence shown here is derived from an EMBL/GenBank/DDBJ whole genome shotgun (WGS) entry which is preliminary data.</text>
</comment>
<evidence type="ECO:0000256" key="10">
    <source>
        <dbReference type="ARBA" id="ARBA00023136"/>
    </source>
</evidence>
<dbReference type="InterPro" id="IPR050428">
    <property type="entry name" value="TCS_sensor_his_kinase"/>
</dbReference>
<evidence type="ECO:0000256" key="2">
    <source>
        <dbReference type="ARBA" id="ARBA00004236"/>
    </source>
</evidence>
<dbReference type="CDD" id="cd00075">
    <property type="entry name" value="HATPase"/>
    <property type="match status" value="1"/>
</dbReference>
<dbReference type="SUPFAM" id="SSF55874">
    <property type="entry name" value="ATPase domain of HSP90 chaperone/DNA topoisomerase II/histidine kinase"/>
    <property type="match status" value="1"/>
</dbReference>
<name>A0A919QA59_9ACTN</name>
<accession>A0A919QA59</accession>
<evidence type="ECO:0000256" key="4">
    <source>
        <dbReference type="ARBA" id="ARBA00022553"/>
    </source>
</evidence>
<feature type="domain" description="HAMP" evidence="12">
    <location>
        <begin position="156"/>
        <end position="209"/>
    </location>
</feature>
<dbReference type="EC" id="2.7.13.3" evidence="3"/>
<reference evidence="13" key="1">
    <citation type="submission" date="2021-01" db="EMBL/GenBank/DDBJ databases">
        <title>Whole genome shotgun sequence of Acrocarpospora phusangensis NBRC 108782.</title>
        <authorList>
            <person name="Komaki H."/>
            <person name="Tamura T."/>
        </authorList>
    </citation>
    <scope>NUCLEOTIDE SEQUENCE</scope>
    <source>
        <strain evidence="13">NBRC 108782</strain>
    </source>
</reference>
<dbReference type="Gene3D" id="1.10.287.130">
    <property type="match status" value="1"/>
</dbReference>
<dbReference type="CDD" id="cd00082">
    <property type="entry name" value="HisKA"/>
    <property type="match status" value="1"/>
</dbReference>
<evidence type="ECO:0000259" key="12">
    <source>
        <dbReference type="PROSITE" id="PS50885"/>
    </source>
</evidence>
<dbReference type="SMART" id="SM00387">
    <property type="entry name" value="HATPase_c"/>
    <property type="match status" value="1"/>
</dbReference>
<dbReference type="InterPro" id="IPR036097">
    <property type="entry name" value="HisK_dim/P_sf"/>
</dbReference>
<dbReference type="InterPro" id="IPR036890">
    <property type="entry name" value="HATPase_C_sf"/>
</dbReference>
<evidence type="ECO:0000256" key="5">
    <source>
        <dbReference type="ARBA" id="ARBA00022679"/>
    </source>
</evidence>
<protein>
    <recommendedName>
        <fullName evidence="3">histidine kinase</fullName>
        <ecNumber evidence="3">2.7.13.3</ecNumber>
    </recommendedName>
</protein>
<keyword evidence="14" id="KW-1185">Reference proteome</keyword>
<dbReference type="InterPro" id="IPR005467">
    <property type="entry name" value="His_kinase_dom"/>
</dbReference>
<dbReference type="PROSITE" id="PS50109">
    <property type="entry name" value="HIS_KIN"/>
    <property type="match status" value="1"/>
</dbReference>
<dbReference type="PANTHER" id="PTHR45436:SF5">
    <property type="entry name" value="SENSOR HISTIDINE KINASE TRCS"/>
    <property type="match status" value="1"/>
</dbReference>
<evidence type="ECO:0000256" key="8">
    <source>
        <dbReference type="ARBA" id="ARBA00022989"/>
    </source>
</evidence>
<evidence type="ECO:0000256" key="3">
    <source>
        <dbReference type="ARBA" id="ARBA00012438"/>
    </source>
</evidence>
<dbReference type="InterPro" id="IPR003660">
    <property type="entry name" value="HAMP_dom"/>
</dbReference>
<organism evidence="13 14">
    <name type="scientific">Acrocarpospora phusangensis</name>
    <dbReference type="NCBI Taxonomy" id="1070424"/>
    <lineage>
        <taxon>Bacteria</taxon>
        <taxon>Bacillati</taxon>
        <taxon>Actinomycetota</taxon>
        <taxon>Actinomycetes</taxon>
        <taxon>Streptosporangiales</taxon>
        <taxon>Streptosporangiaceae</taxon>
        <taxon>Acrocarpospora</taxon>
    </lineage>
</organism>
<evidence type="ECO:0000256" key="6">
    <source>
        <dbReference type="ARBA" id="ARBA00022692"/>
    </source>
</evidence>
<evidence type="ECO:0000313" key="14">
    <source>
        <dbReference type="Proteomes" id="UP000640052"/>
    </source>
</evidence>
<dbReference type="GO" id="GO:0000155">
    <property type="term" value="F:phosphorelay sensor kinase activity"/>
    <property type="evidence" value="ECO:0007669"/>
    <property type="project" value="InterPro"/>
</dbReference>
<dbReference type="PANTHER" id="PTHR45436">
    <property type="entry name" value="SENSOR HISTIDINE KINASE YKOH"/>
    <property type="match status" value="1"/>
</dbReference>
<dbReference type="SUPFAM" id="SSF47384">
    <property type="entry name" value="Homodimeric domain of signal transducing histidine kinase"/>
    <property type="match status" value="1"/>
</dbReference>
<dbReference type="InterPro" id="IPR003661">
    <property type="entry name" value="HisK_dim/P_dom"/>
</dbReference>
<comment type="catalytic activity">
    <reaction evidence="1">
        <text>ATP + protein L-histidine = ADP + protein N-phospho-L-histidine.</text>
        <dbReference type="EC" id="2.7.13.3"/>
    </reaction>
</comment>
<dbReference type="GO" id="GO:0005886">
    <property type="term" value="C:plasma membrane"/>
    <property type="evidence" value="ECO:0007669"/>
    <property type="project" value="UniProtKB-SubCell"/>
</dbReference>
<feature type="domain" description="Histidine kinase" evidence="11">
    <location>
        <begin position="217"/>
        <end position="434"/>
    </location>
</feature>
<dbReference type="InterPro" id="IPR004358">
    <property type="entry name" value="Sig_transdc_His_kin-like_C"/>
</dbReference>
<evidence type="ECO:0000256" key="9">
    <source>
        <dbReference type="ARBA" id="ARBA00023012"/>
    </source>
</evidence>
<dbReference type="InterPro" id="IPR003594">
    <property type="entry name" value="HATPase_dom"/>
</dbReference>
<gene>
    <name evidence="13" type="ORF">Aph01nite_23190</name>
</gene>
<evidence type="ECO:0000259" key="11">
    <source>
        <dbReference type="PROSITE" id="PS50109"/>
    </source>
</evidence>
<dbReference type="Pfam" id="PF00512">
    <property type="entry name" value="HisKA"/>
    <property type="match status" value="1"/>
</dbReference>
<dbReference type="AlphaFoldDB" id="A0A919QA59"/>
<keyword evidence="8" id="KW-1133">Transmembrane helix</keyword>
<evidence type="ECO:0000313" key="13">
    <source>
        <dbReference type="EMBL" id="GIH24009.1"/>
    </source>
</evidence>
<dbReference type="Pfam" id="PF02518">
    <property type="entry name" value="HATPase_c"/>
    <property type="match status" value="1"/>
</dbReference>
<dbReference type="SMART" id="SM00304">
    <property type="entry name" value="HAMP"/>
    <property type="match status" value="1"/>
</dbReference>
<evidence type="ECO:0000256" key="7">
    <source>
        <dbReference type="ARBA" id="ARBA00022777"/>
    </source>
</evidence>
<dbReference type="PRINTS" id="PR00344">
    <property type="entry name" value="BCTRLSENSOR"/>
</dbReference>
<keyword evidence="4" id="KW-0597">Phosphoprotein</keyword>
<keyword evidence="7" id="KW-0418">Kinase</keyword>
<keyword evidence="9" id="KW-0902">Two-component regulatory system</keyword>
<keyword evidence="6" id="KW-0812">Transmembrane</keyword>
<keyword evidence="10" id="KW-0472">Membrane</keyword>
<proteinExistence type="predicted"/>
<dbReference type="PROSITE" id="PS50885">
    <property type="entry name" value="HAMP"/>
    <property type="match status" value="1"/>
</dbReference>
<dbReference type="Gene3D" id="3.30.565.10">
    <property type="entry name" value="Histidine kinase-like ATPase, C-terminal domain"/>
    <property type="match status" value="1"/>
</dbReference>
<sequence length="448" mass="47912">MCATLATVLMIAFDRFTVTSLTEEVTAAGERVAIQMSHGRLDFPLADHRDRNIQVVDSQGKVVASTPQLQGKPPMATFQPERTNVATSMVCGGVFMRSQCDIVVAHRAHRGDQSWTVYAASPTTPPWADPKLAVMIGGGAALLAIGITYLGNRTATASLRPVAAIQEELDAINAASPDGRVLVPSTDDEIQHLAQSVNHTLGQLHTALSRQRQMVADVSHDLRTPITALRAEIEDALVAPQETSVTKLGATLMGGLERLQAITQDLTTIARLDSGMAALNEPVCLSELVTGVLRARRPVQQVEYELEPGVAVNADRSQLTRLFTCLADNAERHAASTIKVTVRREPHALADDPRFADGIAVLEVLDDGPGIPRHKREMVFERFTRLDAARTRTAGGAGLGLPIARQIAESLGGTLHIEDSAAGARFVLYLPSAAPVGEPARPLPEDVG</sequence>
<comment type="subcellular location">
    <subcellularLocation>
        <location evidence="2">Cell membrane</location>
    </subcellularLocation>
</comment>